<dbReference type="AlphaFoldDB" id="A0A5C3KD78"/>
<evidence type="ECO:0008006" key="3">
    <source>
        <dbReference type="Google" id="ProtNLM"/>
    </source>
</evidence>
<evidence type="ECO:0000313" key="2">
    <source>
        <dbReference type="Proteomes" id="UP000307440"/>
    </source>
</evidence>
<name>A0A5C3KD78_COPMA</name>
<gene>
    <name evidence="1" type="ORF">FA15DRAFT_604776</name>
</gene>
<dbReference type="STRING" id="230819.A0A5C3KD78"/>
<dbReference type="Proteomes" id="UP000307440">
    <property type="component" value="Unassembled WGS sequence"/>
</dbReference>
<dbReference type="EMBL" id="ML210487">
    <property type="protein sequence ID" value="TFK17593.1"/>
    <property type="molecule type" value="Genomic_DNA"/>
</dbReference>
<evidence type="ECO:0000313" key="1">
    <source>
        <dbReference type="EMBL" id="TFK17593.1"/>
    </source>
</evidence>
<dbReference type="OrthoDB" id="2847449at2759"/>
<accession>A0A5C3KD78</accession>
<reference evidence="1 2" key="1">
    <citation type="journal article" date="2019" name="Nat. Ecol. Evol.">
        <title>Megaphylogeny resolves global patterns of mushroom evolution.</title>
        <authorList>
            <person name="Varga T."/>
            <person name="Krizsan K."/>
            <person name="Foldi C."/>
            <person name="Dima B."/>
            <person name="Sanchez-Garcia M."/>
            <person name="Sanchez-Ramirez S."/>
            <person name="Szollosi G.J."/>
            <person name="Szarkandi J.G."/>
            <person name="Papp V."/>
            <person name="Albert L."/>
            <person name="Andreopoulos W."/>
            <person name="Angelini C."/>
            <person name="Antonin V."/>
            <person name="Barry K.W."/>
            <person name="Bougher N.L."/>
            <person name="Buchanan P."/>
            <person name="Buyck B."/>
            <person name="Bense V."/>
            <person name="Catcheside P."/>
            <person name="Chovatia M."/>
            <person name="Cooper J."/>
            <person name="Damon W."/>
            <person name="Desjardin D."/>
            <person name="Finy P."/>
            <person name="Geml J."/>
            <person name="Haridas S."/>
            <person name="Hughes K."/>
            <person name="Justo A."/>
            <person name="Karasinski D."/>
            <person name="Kautmanova I."/>
            <person name="Kiss B."/>
            <person name="Kocsube S."/>
            <person name="Kotiranta H."/>
            <person name="LaButti K.M."/>
            <person name="Lechner B.E."/>
            <person name="Liimatainen K."/>
            <person name="Lipzen A."/>
            <person name="Lukacs Z."/>
            <person name="Mihaltcheva S."/>
            <person name="Morgado L.N."/>
            <person name="Niskanen T."/>
            <person name="Noordeloos M.E."/>
            <person name="Ohm R.A."/>
            <person name="Ortiz-Santana B."/>
            <person name="Ovrebo C."/>
            <person name="Racz N."/>
            <person name="Riley R."/>
            <person name="Savchenko A."/>
            <person name="Shiryaev A."/>
            <person name="Soop K."/>
            <person name="Spirin V."/>
            <person name="Szebenyi C."/>
            <person name="Tomsovsky M."/>
            <person name="Tulloss R.E."/>
            <person name="Uehling J."/>
            <person name="Grigoriev I.V."/>
            <person name="Vagvolgyi C."/>
            <person name="Papp T."/>
            <person name="Martin F.M."/>
            <person name="Miettinen O."/>
            <person name="Hibbett D.S."/>
            <person name="Nagy L.G."/>
        </authorList>
    </citation>
    <scope>NUCLEOTIDE SEQUENCE [LARGE SCALE GENOMIC DNA]</scope>
    <source>
        <strain evidence="1 2">CBS 121175</strain>
    </source>
</reference>
<organism evidence="1 2">
    <name type="scientific">Coprinopsis marcescibilis</name>
    <name type="common">Agaric fungus</name>
    <name type="synonym">Psathyrella marcescibilis</name>
    <dbReference type="NCBI Taxonomy" id="230819"/>
    <lineage>
        <taxon>Eukaryota</taxon>
        <taxon>Fungi</taxon>
        <taxon>Dikarya</taxon>
        <taxon>Basidiomycota</taxon>
        <taxon>Agaricomycotina</taxon>
        <taxon>Agaricomycetes</taxon>
        <taxon>Agaricomycetidae</taxon>
        <taxon>Agaricales</taxon>
        <taxon>Agaricineae</taxon>
        <taxon>Psathyrellaceae</taxon>
        <taxon>Coprinopsis</taxon>
    </lineage>
</organism>
<feature type="non-terminal residue" evidence="1">
    <location>
        <position position="96"/>
    </location>
</feature>
<proteinExistence type="predicted"/>
<keyword evidence="2" id="KW-1185">Reference proteome</keyword>
<sequence length="96" mass="10957">MSTEMTGSASYRLEPLNATNWMPWKRRITAVFRELSLDSYVTHRNYQATESKARTRLELAIGDSEMVHILGANTVGEIWDRLCQIKETKGRLGILA</sequence>
<protein>
    <recommendedName>
        <fullName evidence="3">Retrotransposon Copia-like N-terminal domain-containing protein</fullName>
    </recommendedName>
</protein>